<accession>A0AAV4S310</accession>
<name>A0AAV4S310_CAEEX</name>
<sequence>MQRLFICGQAVENPFAVRYASLDNNHKKGGGNPTLLVMVVTRDLAVRREESVSLFFLSSRRDNGVFGVPSRSDVSRESAFELSDRLLFVWTSNFIPKVISITRTSCLTSPWPEGLLAPHQLCKERDGKRHFGHGRFFKRKIVYVTVVKPSA</sequence>
<organism evidence="1 2">
    <name type="scientific">Caerostris extrusa</name>
    <name type="common">Bark spider</name>
    <name type="synonym">Caerostris bankana</name>
    <dbReference type="NCBI Taxonomy" id="172846"/>
    <lineage>
        <taxon>Eukaryota</taxon>
        <taxon>Metazoa</taxon>
        <taxon>Ecdysozoa</taxon>
        <taxon>Arthropoda</taxon>
        <taxon>Chelicerata</taxon>
        <taxon>Arachnida</taxon>
        <taxon>Araneae</taxon>
        <taxon>Araneomorphae</taxon>
        <taxon>Entelegynae</taxon>
        <taxon>Araneoidea</taxon>
        <taxon>Araneidae</taxon>
        <taxon>Caerostris</taxon>
    </lineage>
</organism>
<dbReference type="Proteomes" id="UP001054945">
    <property type="component" value="Unassembled WGS sequence"/>
</dbReference>
<dbReference type="AlphaFoldDB" id="A0AAV4S310"/>
<reference evidence="1 2" key="1">
    <citation type="submission" date="2021-06" db="EMBL/GenBank/DDBJ databases">
        <title>Caerostris extrusa draft genome.</title>
        <authorList>
            <person name="Kono N."/>
            <person name="Arakawa K."/>
        </authorList>
    </citation>
    <scope>NUCLEOTIDE SEQUENCE [LARGE SCALE GENOMIC DNA]</scope>
</reference>
<evidence type="ECO:0000313" key="2">
    <source>
        <dbReference type="Proteomes" id="UP001054945"/>
    </source>
</evidence>
<proteinExistence type="predicted"/>
<comment type="caution">
    <text evidence="1">The sequence shown here is derived from an EMBL/GenBank/DDBJ whole genome shotgun (WGS) entry which is preliminary data.</text>
</comment>
<evidence type="ECO:0000313" key="1">
    <source>
        <dbReference type="EMBL" id="GIY27704.1"/>
    </source>
</evidence>
<protein>
    <submittedName>
        <fullName evidence="1">Uncharacterized protein</fullName>
    </submittedName>
</protein>
<gene>
    <name evidence="1" type="ORF">CEXT_98471</name>
</gene>
<keyword evidence="2" id="KW-1185">Reference proteome</keyword>
<dbReference type="EMBL" id="BPLR01008843">
    <property type="protein sequence ID" value="GIY27704.1"/>
    <property type="molecule type" value="Genomic_DNA"/>
</dbReference>